<dbReference type="GeneID" id="4841022"/>
<dbReference type="KEGG" id="pic:PICST_64492"/>
<evidence type="ECO:0000256" key="6">
    <source>
        <dbReference type="SAM" id="SignalP"/>
    </source>
</evidence>
<feature type="non-terminal residue" evidence="8">
    <location>
        <position position="382"/>
    </location>
</feature>
<dbReference type="GO" id="GO:0009277">
    <property type="term" value="C:fungal-type cell wall"/>
    <property type="evidence" value="ECO:0007669"/>
    <property type="project" value="UniProtKB-ARBA"/>
</dbReference>
<dbReference type="InParanoid" id="A3M0Q1"/>
<organism evidence="8 9">
    <name type="scientific">Scheffersomyces stipitis (strain ATCC 58785 / CBS 6054 / NBRC 10063 / NRRL Y-11545)</name>
    <name type="common">Yeast</name>
    <name type="synonym">Pichia stipitis</name>
    <dbReference type="NCBI Taxonomy" id="322104"/>
    <lineage>
        <taxon>Eukaryota</taxon>
        <taxon>Fungi</taxon>
        <taxon>Dikarya</taxon>
        <taxon>Ascomycota</taxon>
        <taxon>Saccharomycotina</taxon>
        <taxon>Pichiomycetes</taxon>
        <taxon>Debaryomycetaceae</taxon>
        <taxon>Scheffersomyces</taxon>
    </lineage>
</organism>
<dbReference type="AlphaFoldDB" id="A3M0Q1"/>
<gene>
    <name evidence="8" type="primary">HYR5.5</name>
    <name evidence="8" type="ORF">PICST_64492</name>
</gene>
<evidence type="ECO:0000256" key="2">
    <source>
        <dbReference type="ARBA" id="ARBA00022512"/>
    </source>
</evidence>
<feature type="chain" id="PRO_5002655237" evidence="6">
    <location>
        <begin position="21"/>
        <end position="382"/>
    </location>
</feature>
<name>A3M0Q1_PICST</name>
<dbReference type="Proteomes" id="UP000002258">
    <property type="component" value="Chromosome 8"/>
</dbReference>
<sequence length="382" mass="39192">MKILRLLFVAFLAILALVSSSEISQNTIDRGFVQINTGDYTIDNGITWSIIDVTSVTLTDGLTVGTGASFYVSTSASLLGLSVSIALNPILGPANDVIVNNGLISLNGASSLLTSSFQFGGASFTNTGQVYMGVSGGSLIGSTMSISTNTIQNTGLIVYYQAQPGSANINIGASGSAVTNNGQICLYNAHYSQNANILGTGCITLDADSELDVKVGSSSFASTQIIYMTPQSTIGIPTFASGSITINGFGGGNTITINIPLALYSQSYSQTTGTLTIRNILTSASIQLVIGSGYISNSFTFSAGLLGLSVTYSGNPPNPISSLCATGCGVLPVAPGDEPTEYTTVVTTTNSNAQTTTGTYDVLISNTVIGTSISWYTSSSLI</sequence>
<comment type="subcellular location">
    <subcellularLocation>
        <location evidence="1">Secreted</location>
        <location evidence="1">Cell wall</location>
    </subcellularLocation>
</comment>
<keyword evidence="3" id="KW-0964">Secreted</keyword>
<keyword evidence="5" id="KW-0325">Glycoprotein</keyword>
<feature type="signal peptide" evidence="6">
    <location>
        <begin position="1"/>
        <end position="20"/>
    </location>
</feature>
<dbReference type="Pfam" id="PF11765">
    <property type="entry name" value="Hyphal_reg_CWP"/>
    <property type="match status" value="1"/>
</dbReference>
<dbReference type="OMA" id="DFETCIN"/>
<dbReference type="EMBL" id="CP000502">
    <property type="protein sequence ID" value="ABN68573.2"/>
    <property type="molecule type" value="Genomic_DNA"/>
</dbReference>
<evidence type="ECO:0000256" key="4">
    <source>
        <dbReference type="ARBA" id="ARBA00022729"/>
    </source>
</evidence>
<dbReference type="HOGENOM" id="CLU_006199_3_0_1"/>
<proteinExistence type="predicted"/>
<evidence type="ECO:0000259" key="7">
    <source>
        <dbReference type="Pfam" id="PF11765"/>
    </source>
</evidence>
<keyword evidence="4 6" id="KW-0732">Signal</keyword>
<reference evidence="8 9" key="1">
    <citation type="journal article" date="2007" name="Nat. Biotechnol.">
        <title>Genome sequence of the lignocellulose-bioconverting and xylose-fermenting yeast Pichia stipitis.</title>
        <authorList>
            <person name="Jeffries T.W."/>
            <person name="Grigoriev I.V."/>
            <person name="Grimwood J."/>
            <person name="Laplaza J.M."/>
            <person name="Aerts A."/>
            <person name="Salamov A."/>
            <person name="Schmutz J."/>
            <person name="Lindquist E."/>
            <person name="Dehal P."/>
            <person name="Shapiro H."/>
            <person name="Jin Y.S."/>
            <person name="Passoth V."/>
            <person name="Richardson P.M."/>
        </authorList>
    </citation>
    <scope>NUCLEOTIDE SEQUENCE [LARGE SCALE GENOMIC DNA]</scope>
    <source>
        <strain evidence="9">ATCC 58785 / CBS 6054 / NBRC 10063 / NRRL Y-11545</strain>
    </source>
</reference>
<keyword evidence="9" id="KW-1185">Reference proteome</keyword>
<evidence type="ECO:0000256" key="1">
    <source>
        <dbReference type="ARBA" id="ARBA00004191"/>
    </source>
</evidence>
<feature type="domain" description="Hyphally-regulated cell wall protein N-terminal" evidence="7">
    <location>
        <begin position="12"/>
        <end position="335"/>
    </location>
</feature>
<evidence type="ECO:0000256" key="5">
    <source>
        <dbReference type="ARBA" id="ARBA00023180"/>
    </source>
</evidence>
<accession>A3M0Q1</accession>
<protein>
    <submittedName>
        <fullName evidence="8">Hyphally regulated cell wall protein</fullName>
    </submittedName>
</protein>
<evidence type="ECO:0000313" key="9">
    <source>
        <dbReference type="Proteomes" id="UP000002258"/>
    </source>
</evidence>
<dbReference type="RefSeq" id="XP_001386602.2">
    <property type="nucleotide sequence ID" value="XM_001386565.1"/>
</dbReference>
<evidence type="ECO:0000256" key="3">
    <source>
        <dbReference type="ARBA" id="ARBA00022525"/>
    </source>
</evidence>
<keyword evidence="2" id="KW-0134">Cell wall</keyword>
<dbReference type="OrthoDB" id="4022214at2759"/>
<evidence type="ECO:0000313" key="8">
    <source>
        <dbReference type="EMBL" id="ABN68573.2"/>
    </source>
</evidence>
<dbReference type="InterPro" id="IPR021031">
    <property type="entry name" value="Hyphal-reg_cell_wall_N"/>
</dbReference>